<dbReference type="InterPro" id="IPR042094">
    <property type="entry name" value="T2SS_GspF_sf"/>
</dbReference>
<gene>
    <name evidence="10" type="ORF">A2114_00365</name>
</gene>
<organism evidence="10 11">
    <name type="scientific">Candidatus Vogelbacteria bacterium GWA1_51_14</name>
    <dbReference type="NCBI Taxonomy" id="1802435"/>
    <lineage>
        <taxon>Bacteria</taxon>
        <taxon>Candidatus Vogeliibacteriota</taxon>
    </lineage>
</organism>
<evidence type="ECO:0000256" key="3">
    <source>
        <dbReference type="ARBA" id="ARBA00022475"/>
    </source>
</evidence>
<sequence length="404" mass="43858">MKFAYQAQRQNGERVTGREEALDRFALARAMRIRGLVLISATEVAEGKSAAWWQFSWRSTRVSKREVILFTSNLGVLIKAGLSLSRALEVLRRQAKRPAMAAVIDDLDARISAGSSLAASLEEHSDTFPPVVAAMVRAGEGSGTLPESLALVSSQLKKSYDLRRKVLGALIYPAVVMAAIIVIGILMMIFLIPTLVATFEDLKVELPLTTRIIVAGSHFLTSYWPWLLLLIFLVGAGLAALYRLPAVKIAWQRFLLKVPVIKKFIEELNAAILMRTVSSLLAAGVGLTESLEITAQVLQNQIFRNILTASSQSVQQGLPLSAALKSYGAVLPILTGEMAEVGEETGNLSGMLLKGAEFYEEDIDQLTKNLSTIIEPVLMIVVGLVVGVFAVSMIGPLYSISDAF</sequence>
<dbReference type="FunFam" id="1.20.81.30:FF:000001">
    <property type="entry name" value="Type II secretion system protein F"/>
    <property type="match status" value="1"/>
</dbReference>
<proteinExistence type="inferred from homology"/>
<dbReference type="InterPro" id="IPR003004">
    <property type="entry name" value="GspF/PilC"/>
</dbReference>
<comment type="similarity">
    <text evidence="2">Belongs to the GSP F family.</text>
</comment>
<dbReference type="Pfam" id="PF00482">
    <property type="entry name" value="T2SSF"/>
    <property type="match status" value="2"/>
</dbReference>
<keyword evidence="7 8" id="KW-0472">Membrane</keyword>
<evidence type="ECO:0000256" key="2">
    <source>
        <dbReference type="ARBA" id="ARBA00005745"/>
    </source>
</evidence>
<keyword evidence="5 8" id="KW-0812">Transmembrane</keyword>
<feature type="transmembrane region" description="Helical" evidence="8">
    <location>
        <begin position="377"/>
        <end position="398"/>
    </location>
</feature>
<feature type="domain" description="Type II secretion system protein GspF" evidence="9">
    <location>
        <begin position="70"/>
        <end position="193"/>
    </location>
</feature>
<dbReference type="Gene3D" id="1.20.81.30">
    <property type="entry name" value="Type II secretion system (T2SS), domain F"/>
    <property type="match status" value="2"/>
</dbReference>
<dbReference type="AlphaFoldDB" id="A0A1G2Q8M4"/>
<dbReference type="Proteomes" id="UP000176494">
    <property type="component" value="Unassembled WGS sequence"/>
</dbReference>
<evidence type="ECO:0000256" key="5">
    <source>
        <dbReference type="ARBA" id="ARBA00022692"/>
    </source>
</evidence>
<feature type="domain" description="Type II secretion system protein GspF" evidence="9">
    <location>
        <begin position="274"/>
        <end position="396"/>
    </location>
</feature>
<evidence type="ECO:0000256" key="1">
    <source>
        <dbReference type="ARBA" id="ARBA00004429"/>
    </source>
</evidence>
<evidence type="ECO:0000313" key="11">
    <source>
        <dbReference type="Proteomes" id="UP000176494"/>
    </source>
</evidence>
<comment type="caution">
    <text evidence="10">The sequence shown here is derived from an EMBL/GenBank/DDBJ whole genome shotgun (WGS) entry which is preliminary data.</text>
</comment>
<accession>A0A1G2Q8M4</accession>
<dbReference type="PANTHER" id="PTHR30012:SF7">
    <property type="entry name" value="PROTEIN TRANSPORT PROTEIN HOFC HOMOLOG"/>
    <property type="match status" value="1"/>
</dbReference>
<dbReference type="EMBL" id="MHTG01000026">
    <property type="protein sequence ID" value="OHA56907.1"/>
    <property type="molecule type" value="Genomic_DNA"/>
</dbReference>
<dbReference type="GO" id="GO:0015628">
    <property type="term" value="P:protein secretion by the type II secretion system"/>
    <property type="evidence" value="ECO:0007669"/>
    <property type="project" value="TreeGrafter"/>
</dbReference>
<evidence type="ECO:0000256" key="8">
    <source>
        <dbReference type="SAM" id="Phobius"/>
    </source>
</evidence>
<protein>
    <recommendedName>
        <fullName evidence="9">Type II secretion system protein GspF domain-containing protein</fullName>
    </recommendedName>
</protein>
<keyword evidence="3" id="KW-1003">Cell membrane</keyword>
<comment type="subcellular location">
    <subcellularLocation>
        <location evidence="1">Cell inner membrane</location>
        <topology evidence="1">Multi-pass membrane protein</topology>
    </subcellularLocation>
</comment>
<evidence type="ECO:0000256" key="4">
    <source>
        <dbReference type="ARBA" id="ARBA00022519"/>
    </source>
</evidence>
<name>A0A1G2Q8M4_9BACT</name>
<dbReference type="PRINTS" id="PR00812">
    <property type="entry name" value="BCTERIALGSPF"/>
</dbReference>
<evidence type="ECO:0000256" key="6">
    <source>
        <dbReference type="ARBA" id="ARBA00022989"/>
    </source>
</evidence>
<evidence type="ECO:0000259" key="9">
    <source>
        <dbReference type="Pfam" id="PF00482"/>
    </source>
</evidence>
<evidence type="ECO:0000313" key="10">
    <source>
        <dbReference type="EMBL" id="OHA56907.1"/>
    </source>
</evidence>
<feature type="transmembrane region" description="Helical" evidence="8">
    <location>
        <begin position="223"/>
        <end position="244"/>
    </location>
</feature>
<reference evidence="10 11" key="1">
    <citation type="journal article" date="2016" name="Nat. Commun.">
        <title>Thousands of microbial genomes shed light on interconnected biogeochemical processes in an aquifer system.</title>
        <authorList>
            <person name="Anantharaman K."/>
            <person name="Brown C.T."/>
            <person name="Hug L.A."/>
            <person name="Sharon I."/>
            <person name="Castelle C.J."/>
            <person name="Probst A.J."/>
            <person name="Thomas B.C."/>
            <person name="Singh A."/>
            <person name="Wilkins M.J."/>
            <person name="Karaoz U."/>
            <person name="Brodie E.L."/>
            <person name="Williams K.H."/>
            <person name="Hubbard S.S."/>
            <person name="Banfield J.F."/>
        </authorList>
    </citation>
    <scope>NUCLEOTIDE SEQUENCE [LARGE SCALE GENOMIC DNA]</scope>
</reference>
<evidence type="ECO:0000256" key="7">
    <source>
        <dbReference type="ARBA" id="ARBA00023136"/>
    </source>
</evidence>
<keyword evidence="4" id="KW-0997">Cell inner membrane</keyword>
<dbReference type="PANTHER" id="PTHR30012">
    <property type="entry name" value="GENERAL SECRETION PATHWAY PROTEIN"/>
    <property type="match status" value="1"/>
</dbReference>
<dbReference type="STRING" id="1802435.A2114_00365"/>
<dbReference type="GO" id="GO:0005886">
    <property type="term" value="C:plasma membrane"/>
    <property type="evidence" value="ECO:0007669"/>
    <property type="project" value="UniProtKB-SubCell"/>
</dbReference>
<dbReference type="InterPro" id="IPR018076">
    <property type="entry name" value="T2SS_GspF_dom"/>
</dbReference>
<feature type="transmembrane region" description="Helical" evidence="8">
    <location>
        <begin position="166"/>
        <end position="192"/>
    </location>
</feature>
<keyword evidence="6 8" id="KW-1133">Transmembrane helix</keyword>